<dbReference type="InterPro" id="IPR002347">
    <property type="entry name" value="SDR_fam"/>
</dbReference>
<evidence type="ECO:0000313" key="4">
    <source>
        <dbReference type="Proteomes" id="UP001162811"/>
    </source>
</evidence>
<dbReference type="PRINTS" id="PR00081">
    <property type="entry name" value="GDHRDH"/>
</dbReference>
<keyword evidence="4" id="KW-1185">Reference proteome</keyword>
<accession>A0ABT1AE84</accession>
<dbReference type="SUPFAM" id="SSF51735">
    <property type="entry name" value="NAD(P)-binding Rossmann-fold domains"/>
    <property type="match status" value="1"/>
</dbReference>
<reference evidence="3" key="2">
    <citation type="journal article" date="2023" name="Front. Microbiol.">
        <title>Ralstonia chuxiongensis sp. nov., Ralstonia mojiangensis sp. nov., and Ralstonia soli sp. nov., isolated from tobacco fields, are three novel species in the family Burkholderiaceae.</title>
        <authorList>
            <person name="Lu C.H."/>
            <person name="Zhang Y.Y."/>
            <person name="Jiang N."/>
            <person name="Chen W."/>
            <person name="Shao X."/>
            <person name="Zhao Z.M."/>
            <person name="Lu W.L."/>
            <person name="Hu X."/>
            <person name="Xi Y.X."/>
            <person name="Zou S.Y."/>
            <person name="Wei Q.J."/>
            <person name="Lin Z.L."/>
            <person name="Gong L."/>
            <person name="Gai X.T."/>
            <person name="Zhang L.Q."/>
            <person name="Li J.Y."/>
            <person name="Jin Y."/>
            <person name="Xia Z.Y."/>
        </authorList>
    </citation>
    <scope>NUCLEOTIDE SEQUENCE</scope>
    <source>
        <strain evidence="3">21MJYT02-11</strain>
    </source>
</reference>
<protein>
    <submittedName>
        <fullName evidence="3">SDR family oxidoreductase</fullName>
    </submittedName>
</protein>
<dbReference type="RefSeq" id="WP_252675679.1">
    <property type="nucleotide sequence ID" value="NZ_JAMXHT010000001.1"/>
</dbReference>
<dbReference type="EMBL" id="JAMXHT010000001">
    <property type="protein sequence ID" value="MCO5396695.1"/>
    <property type="molecule type" value="Genomic_DNA"/>
</dbReference>
<dbReference type="Pfam" id="PF00106">
    <property type="entry name" value="adh_short"/>
    <property type="match status" value="1"/>
</dbReference>
<evidence type="ECO:0000256" key="1">
    <source>
        <dbReference type="ARBA" id="ARBA00006484"/>
    </source>
</evidence>
<dbReference type="CDD" id="cd05233">
    <property type="entry name" value="SDR_c"/>
    <property type="match status" value="1"/>
</dbReference>
<dbReference type="PRINTS" id="PR00080">
    <property type="entry name" value="SDRFAMILY"/>
</dbReference>
<sequence>MFDFKDKIIVVTGGETGIGRATVESFARAGGSVIIAGFLEDEGDDVVSSLAKENLKVEFVKTDVQNEAMIEDVTARIVAKYGRIDVLVNNASIFDGFAGVNETSAALWDKVLNTNLRGTFLMSRAVLKNMMPRGTGTIVNVASVGGIVGGADGLAYTASKFGVIGLTRQMACDLTAKGIKVNAVCPGMIQTEMRKHSTRILADDAPPMRGVGVNPDALKRVPAGSKGQPDDISNAIMFAASPYSGYMNGHSLVVDGGWTIQ</sequence>
<dbReference type="InterPro" id="IPR020904">
    <property type="entry name" value="Sc_DH/Rdtase_CS"/>
</dbReference>
<dbReference type="Proteomes" id="UP001162811">
    <property type="component" value="Unassembled WGS sequence"/>
</dbReference>
<evidence type="ECO:0000313" key="3">
    <source>
        <dbReference type="EMBL" id="MCO5396695.1"/>
    </source>
</evidence>
<dbReference type="InterPro" id="IPR036291">
    <property type="entry name" value="NAD(P)-bd_dom_sf"/>
</dbReference>
<name>A0ABT1AE84_9RALS</name>
<dbReference type="PANTHER" id="PTHR42760">
    <property type="entry name" value="SHORT-CHAIN DEHYDROGENASES/REDUCTASES FAMILY MEMBER"/>
    <property type="match status" value="1"/>
</dbReference>
<evidence type="ECO:0000256" key="2">
    <source>
        <dbReference type="RuleBase" id="RU000363"/>
    </source>
</evidence>
<dbReference type="PROSITE" id="PS00061">
    <property type="entry name" value="ADH_SHORT"/>
    <property type="match status" value="1"/>
</dbReference>
<comment type="similarity">
    <text evidence="1 2">Belongs to the short-chain dehydrogenases/reductases (SDR) family.</text>
</comment>
<dbReference type="Gene3D" id="3.40.50.720">
    <property type="entry name" value="NAD(P)-binding Rossmann-like Domain"/>
    <property type="match status" value="1"/>
</dbReference>
<organism evidence="3 4">
    <name type="scientific">Ralstonia soli</name>
    <dbReference type="NCBI Taxonomy" id="2953896"/>
    <lineage>
        <taxon>Bacteria</taxon>
        <taxon>Pseudomonadati</taxon>
        <taxon>Pseudomonadota</taxon>
        <taxon>Betaproteobacteria</taxon>
        <taxon>Burkholderiales</taxon>
        <taxon>Burkholderiaceae</taxon>
        <taxon>Ralstonia</taxon>
    </lineage>
</organism>
<reference evidence="3" key="1">
    <citation type="submission" date="2022-06" db="EMBL/GenBank/DDBJ databases">
        <authorList>
            <person name="Lu C.-H."/>
        </authorList>
    </citation>
    <scope>NUCLEOTIDE SEQUENCE</scope>
    <source>
        <strain evidence="3">21MJYT02-11</strain>
    </source>
</reference>
<comment type="caution">
    <text evidence="3">The sequence shown here is derived from an EMBL/GenBank/DDBJ whole genome shotgun (WGS) entry which is preliminary data.</text>
</comment>
<proteinExistence type="inferred from homology"/>
<gene>
    <name evidence="3" type="ORF">NG900_00620</name>
</gene>